<organism evidence="1 2">
    <name type="scientific">Phakopsora pachyrhizi</name>
    <name type="common">Asian soybean rust disease fungus</name>
    <dbReference type="NCBI Taxonomy" id="170000"/>
    <lineage>
        <taxon>Eukaryota</taxon>
        <taxon>Fungi</taxon>
        <taxon>Dikarya</taxon>
        <taxon>Basidiomycota</taxon>
        <taxon>Pucciniomycotina</taxon>
        <taxon>Pucciniomycetes</taxon>
        <taxon>Pucciniales</taxon>
        <taxon>Phakopsoraceae</taxon>
        <taxon>Phakopsora</taxon>
    </lineage>
</organism>
<evidence type="ECO:0008006" key="3">
    <source>
        <dbReference type="Google" id="ProtNLM"/>
    </source>
</evidence>
<dbReference type="Proteomes" id="UP001153365">
    <property type="component" value="Unassembled WGS sequence"/>
</dbReference>
<proteinExistence type="predicted"/>
<keyword evidence="2" id="KW-1185">Reference proteome</keyword>
<reference evidence="1" key="1">
    <citation type="submission" date="2022-06" db="EMBL/GenBank/DDBJ databases">
        <authorList>
            <consortium name="SYNGENTA / RWTH Aachen University"/>
        </authorList>
    </citation>
    <scope>NUCLEOTIDE SEQUENCE</scope>
</reference>
<evidence type="ECO:0000313" key="2">
    <source>
        <dbReference type="Proteomes" id="UP001153365"/>
    </source>
</evidence>
<protein>
    <recommendedName>
        <fullName evidence="3">ABC transmembrane type-1 domain-containing protein</fullName>
    </recommendedName>
</protein>
<sequence>MVHRAMAIVKNLQVGSWEIIEAIHGKTEVAGIQEGSCSRKAIQLHGEDRLKDHLDVHQRGQALDIAPAPLADKPGGLGIFGMEIREGEIVDQTKGAWAICSWSPIRRNHAVSNQCKMQLIKKNKNWKRIQRRRLERTNHWDVIGGPAAREPKLGKGSTTAQDYIIISTVLHDFKLFIPEKFSRPFGLVQQDLKTDNPDTKEEQDYSFIKVEDIKWNTQRNKEGTLKQLATTYLTILSSLSSHQWEAVLLSILVFGMLGTALELGRDVVSKTVQGLTAPKIQAFLHNDYNQSTIILRHME</sequence>
<gene>
    <name evidence="1" type="ORF">PPACK8108_LOCUS21160</name>
</gene>
<name>A0AAV0BIV5_PHAPC</name>
<dbReference type="EMBL" id="CALTRL010005796">
    <property type="protein sequence ID" value="CAH7686505.1"/>
    <property type="molecule type" value="Genomic_DNA"/>
</dbReference>
<evidence type="ECO:0000313" key="1">
    <source>
        <dbReference type="EMBL" id="CAH7686505.1"/>
    </source>
</evidence>
<accession>A0AAV0BIV5</accession>
<dbReference type="AlphaFoldDB" id="A0AAV0BIV5"/>
<comment type="caution">
    <text evidence="1">The sequence shown here is derived from an EMBL/GenBank/DDBJ whole genome shotgun (WGS) entry which is preliminary data.</text>
</comment>